<feature type="transmembrane region" description="Helical" evidence="6">
    <location>
        <begin position="146"/>
        <end position="164"/>
    </location>
</feature>
<evidence type="ECO:0000313" key="8">
    <source>
        <dbReference type="EMBL" id="SDH23815.1"/>
    </source>
</evidence>
<dbReference type="RefSeq" id="WP_092502155.1">
    <property type="nucleotide sequence ID" value="NZ_LT629695.1"/>
</dbReference>
<evidence type="ECO:0000259" key="7">
    <source>
        <dbReference type="PROSITE" id="PS50850"/>
    </source>
</evidence>
<evidence type="ECO:0000256" key="4">
    <source>
        <dbReference type="ARBA" id="ARBA00023136"/>
    </source>
</evidence>
<dbReference type="GO" id="GO:0005886">
    <property type="term" value="C:plasma membrane"/>
    <property type="evidence" value="ECO:0007669"/>
    <property type="project" value="UniProtKB-SubCell"/>
</dbReference>
<keyword evidence="3 6" id="KW-1133">Transmembrane helix</keyword>
<keyword evidence="9" id="KW-1185">Reference proteome</keyword>
<evidence type="ECO:0000256" key="3">
    <source>
        <dbReference type="ARBA" id="ARBA00022989"/>
    </source>
</evidence>
<feature type="transmembrane region" description="Helical" evidence="6">
    <location>
        <begin position="298"/>
        <end position="318"/>
    </location>
</feature>
<dbReference type="PANTHER" id="PTHR23534">
    <property type="entry name" value="MFS PERMEASE"/>
    <property type="match status" value="1"/>
</dbReference>
<dbReference type="OrthoDB" id="9776171at2"/>
<feature type="transmembrane region" description="Helical" evidence="6">
    <location>
        <begin position="267"/>
        <end position="291"/>
    </location>
</feature>
<dbReference type="PANTHER" id="PTHR23534:SF1">
    <property type="entry name" value="MAJOR FACILITATOR SUPERFAMILY PROTEIN"/>
    <property type="match status" value="1"/>
</dbReference>
<evidence type="ECO:0000256" key="1">
    <source>
        <dbReference type="ARBA" id="ARBA00004651"/>
    </source>
</evidence>
<keyword evidence="2 6" id="KW-0812">Transmembrane</keyword>
<dbReference type="EMBL" id="LT629695">
    <property type="protein sequence ID" value="SDH23815.1"/>
    <property type="molecule type" value="Genomic_DNA"/>
</dbReference>
<organism evidence="8 9">
    <name type="scientific">Agrococcus jejuensis</name>
    <dbReference type="NCBI Taxonomy" id="399736"/>
    <lineage>
        <taxon>Bacteria</taxon>
        <taxon>Bacillati</taxon>
        <taxon>Actinomycetota</taxon>
        <taxon>Actinomycetes</taxon>
        <taxon>Micrococcales</taxon>
        <taxon>Microbacteriaceae</taxon>
        <taxon>Agrococcus</taxon>
    </lineage>
</organism>
<evidence type="ECO:0000256" key="2">
    <source>
        <dbReference type="ARBA" id="ARBA00022692"/>
    </source>
</evidence>
<evidence type="ECO:0000313" key="9">
    <source>
        <dbReference type="Proteomes" id="UP000198822"/>
    </source>
</evidence>
<dbReference type="AlphaFoldDB" id="A0A1G8AS69"/>
<dbReference type="STRING" id="399736.SAMN04489720_0510"/>
<feature type="compositionally biased region" description="Basic and acidic residues" evidence="5">
    <location>
        <begin position="443"/>
        <end position="452"/>
    </location>
</feature>
<keyword evidence="4 6" id="KW-0472">Membrane</keyword>
<feature type="region of interest" description="Disordered" evidence="5">
    <location>
        <begin position="409"/>
        <end position="452"/>
    </location>
</feature>
<gene>
    <name evidence="8" type="ORF">SAMN04489720_0510</name>
</gene>
<dbReference type="InterPro" id="IPR020846">
    <property type="entry name" value="MFS_dom"/>
</dbReference>
<dbReference type="InterPro" id="IPR036259">
    <property type="entry name" value="MFS_trans_sf"/>
</dbReference>
<feature type="transmembrane region" description="Helical" evidence="6">
    <location>
        <begin position="108"/>
        <end position="125"/>
    </location>
</feature>
<feature type="transmembrane region" description="Helical" evidence="6">
    <location>
        <begin position="20"/>
        <end position="40"/>
    </location>
</feature>
<name>A0A1G8AS69_9MICO</name>
<dbReference type="InterPro" id="IPR011701">
    <property type="entry name" value="MFS"/>
</dbReference>
<dbReference type="Proteomes" id="UP000198822">
    <property type="component" value="Chromosome I"/>
</dbReference>
<feature type="transmembrane region" description="Helical" evidence="6">
    <location>
        <begin position="176"/>
        <end position="201"/>
    </location>
</feature>
<evidence type="ECO:0000256" key="6">
    <source>
        <dbReference type="SAM" id="Phobius"/>
    </source>
</evidence>
<feature type="transmembrane region" description="Helical" evidence="6">
    <location>
        <begin position="84"/>
        <end position="102"/>
    </location>
</feature>
<sequence>MTQPVPKPRLIQHPAQRRTLVVLSIGQALGGVGNGVAVGVGSLLVEQVTGDAAFAGLAATLLTLGGAILAVPLARLATRRGRRAALTTGALIGLAGTSTIVVGGTLDAWPIALAGFLLLGASMAVNLQSRFAATDLSVRSRRGRDLSLVVWMTTIGVVAGPQLIPPGDAIGVALGLPHLVGAYVIVGAMQALTAAALAIGLRPDPLLTAQAMRGDEPGTSTAAATKTRLLDHPRALLAIVVVASAHATMVGIMALTPVHLEHAGHSLTGIAITMSAHTAGMYALSPVFGVLADRMGRVQTILVGQALLVGSIVVNVALPADLAPLSLALLGLGWSAATVAGSTLVSESAPDRARPRIQGRSDLVQGLTGAAAGAIAGPILGLAGYAGLSLAMAAFVVAGCVAAIAATRPGRDRAPQPTATSTSGPVQDAPSGALRDATTVDGAPRRPLEDHP</sequence>
<feature type="transmembrane region" description="Helical" evidence="6">
    <location>
        <begin position="52"/>
        <end position="72"/>
    </location>
</feature>
<feature type="transmembrane region" description="Helical" evidence="6">
    <location>
        <begin position="390"/>
        <end position="407"/>
    </location>
</feature>
<feature type="domain" description="Major facilitator superfamily (MFS) profile" evidence="7">
    <location>
        <begin position="19"/>
        <end position="411"/>
    </location>
</feature>
<comment type="subcellular location">
    <subcellularLocation>
        <location evidence="1">Cell membrane</location>
        <topology evidence="1">Multi-pass membrane protein</topology>
    </subcellularLocation>
</comment>
<feature type="transmembrane region" description="Helical" evidence="6">
    <location>
        <begin position="235"/>
        <end position="255"/>
    </location>
</feature>
<dbReference type="SUPFAM" id="SSF103473">
    <property type="entry name" value="MFS general substrate transporter"/>
    <property type="match status" value="1"/>
</dbReference>
<reference evidence="9" key="1">
    <citation type="submission" date="2016-10" db="EMBL/GenBank/DDBJ databases">
        <authorList>
            <person name="Varghese N."/>
            <person name="Submissions S."/>
        </authorList>
    </citation>
    <scope>NUCLEOTIDE SEQUENCE [LARGE SCALE GENOMIC DNA]</scope>
    <source>
        <strain evidence="9">DSM 22002</strain>
    </source>
</reference>
<dbReference type="GO" id="GO:0022857">
    <property type="term" value="F:transmembrane transporter activity"/>
    <property type="evidence" value="ECO:0007669"/>
    <property type="project" value="InterPro"/>
</dbReference>
<proteinExistence type="predicted"/>
<protein>
    <submittedName>
        <fullName evidence="8">Predicted arabinose efflux permease, MFS family</fullName>
    </submittedName>
</protein>
<dbReference type="Gene3D" id="1.20.1250.20">
    <property type="entry name" value="MFS general substrate transporter like domains"/>
    <property type="match status" value="1"/>
</dbReference>
<dbReference type="Pfam" id="PF07690">
    <property type="entry name" value="MFS_1"/>
    <property type="match status" value="1"/>
</dbReference>
<accession>A0A1G8AS69</accession>
<evidence type="ECO:0000256" key="5">
    <source>
        <dbReference type="SAM" id="MobiDB-lite"/>
    </source>
</evidence>
<dbReference type="PROSITE" id="PS50850">
    <property type="entry name" value="MFS"/>
    <property type="match status" value="1"/>
</dbReference>